<gene>
    <name evidence="4" type="ORF">GCM10007112_22350</name>
    <name evidence="3" type="ORF">Vsou_03720</name>
</gene>
<feature type="coiled-coil region" evidence="1">
    <location>
        <begin position="170"/>
        <end position="211"/>
    </location>
</feature>
<organism evidence="4 5">
    <name type="scientific">Vulcanisaeta souniana JCM 11219</name>
    <dbReference type="NCBI Taxonomy" id="1293586"/>
    <lineage>
        <taxon>Archaea</taxon>
        <taxon>Thermoproteota</taxon>
        <taxon>Thermoprotei</taxon>
        <taxon>Thermoproteales</taxon>
        <taxon>Thermoproteaceae</taxon>
        <taxon>Vulcanisaeta</taxon>
    </lineage>
</organism>
<evidence type="ECO:0000256" key="1">
    <source>
        <dbReference type="SAM" id="Coils"/>
    </source>
</evidence>
<dbReference type="GeneID" id="76205922"/>
<evidence type="ECO:0000313" key="4">
    <source>
        <dbReference type="EMBL" id="GGI84912.1"/>
    </source>
</evidence>
<reference evidence="4" key="1">
    <citation type="journal article" date="2014" name="Int. J. Syst. Evol. Microbiol.">
        <title>Complete genome sequence of Corynebacterium casei LMG S-19264T (=DSM 44701T), isolated from a smear-ripened cheese.</title>
        <authorList>
            <consortium name="US DOE Joint Genome Institute (JGI-PGF)"/>
            <person name="Walter F."/>
            <person name="Albersmeier A."/>
            <person name="Kalinowski J."/>
            <person name="Ruckert C."/>
        </authorList>
    </citation>
    <scope>NUCLEOTIDE SEQUENCE</scope>
    <source>
        <strain evidence="4">JCM 11219</strain>
    </source>
</reference>
<accession>A0A830EAG5</accession>
<dbReference type="RefSeq" id="WP_054844111.1">
    <property type="nucleotide sequence ID" value="NZ_AP026830.1"/>
</dbReference>
<dbReference type="GO" id="GO:0003697">
    <property type="term" value="F:single-stranded DNA binding"/>
    <property type="evidence" value="ECO:0007669"/>
    <property type="project" value="InterPro"/>
</dbReference>
<name>A0A830EAG5_9CREN</name>
<keyword evidence="6" id="KW-1185">Reference proteome</keyword>
<dbReference type="Pfam" id="PF18361">
    <property type="entry name" value="ssDBP_DBD"/>
    <property type="match status" value="1"/>
</dbReference>
<evidence type="ECO:0000313" key="3">
    <source>
        <dbReference type="EMBL" id="BDR91279.1"/>
    </source>
</evidence>
<dbReference type="AlphaFoldDB" id="A0A830EAG5"/>
<dbReference type="Proteomes" id="UP001060771">
    <property type="component" value="Chromosome"/>
</dbReference>
<evidence type="ECO:0000259" key="2">
    <source>
        <dbReference type="Pfam" id="PF18361"/>
    </source>
</evidence>
<reference evidence="6" key="3">
    <citation type="submission" date="2022-09" db="EMBL/GenBank/DDBJ databases">
        <title>Complete genome sequence of Vulcanisaeta souniana.</title>
        <authorList>
            <person name="Kato S."/>
            <person name="Itoh T."/>
            <person name="Ohkuma M."/>
        </authorList>
    </citation>
    <scope>NUCLEOTIDE SEQUENCE [LARGE SCALE GENOMIC DNA]</scope>
    <source>
        <strain evidence="6">JCM 11219</strain>
    </source>
</reference>
<reference evidence="4" key="2">
    <citation type="submission" date="2020-09" db="EMBL/GenBank/DDBJ databases">
        <authorList>
            <person name="Sun Q."/>
            <person name="Ohkuma M."/>
        </authorList>
    </citation>
    <scope>NUCLEOTIDE SEQUENCE</scope>
    <source>
        <strain evidence="4">JCM 11219</strain>
    </source>
</reference>
<keyword evidence="1" id="KW-0175">Coiled coil</keyword>
<proteinExistence type="predicted"/>
<feature type="domain" description="ssDNA-binding protein ThermoDBP" evidence="2">
    <location>
        <begin position="30"/>
        <end position="154"/>
    </location>
</feature>
<reference evidence="3" key="4">
    <citation type="journal article" date="2023" name="Microbiol. Resour. Announc.">
        <title>Complete Genome Sequence of Vulcanisaeta souniana Strain IC-059, a Hyperthermophilic Archaeon Isolated from Hot Spring Water in Japan.</title>
        <authorList>
            <person name="Kato S."/>
            <person name="Itoh T."/>
            <person name="Wu L."/>
            <person name="Ma J."/>
            <person name="Ohkuma M."/>
        </authorList>
    </citation>
    <scope>NUCLEOTIDE SEQUENCE</scope>
    <source>
        <strain evidence="3">JCM 11219</strain>
    </source>
</reference>
<dbReference type="InterPro" id="IPR033787">
    <property type="entry name" value="ThermoDBP"/>
</dbReference>
<evidence type="ECO:0000313" key="5">
    <source>
        <dbReference type="Proteomes" id="UP000657075"/>
    </source>
</evidence>
<dbReference type="Gene3D" id="3.30.470.50">
    <property type="match status" value="1"/>
</dbReference>
<sequence length="215" mass="24817">MSGEERREEAGGEEELERGGVSAELVRGNILKIRWVTGKTSAAKLFGKYGREGRPDFFRLLFGAIGGSLRSKFPEDKANEIFRRIRNSQEFKDSLDNVFDSMKSWFFDEVVPRYKLERGDVFAISTTLELNIDTGELKWDRESTRVIYWVRSDRIAEKCRELGVTGTGGEETNKLKREELTKRINELANENSRLMAENEELRKKLEEIKRIVGLT</sequence>
<evidence type="ECO:0000313" key="6">
    <source>
        <dbReference type="Proteomes" id="UP001060771"/>
    </source>
</evidence>
<dbReference type="Proteomes" id="UP000657075">
    <property type="component" value="Unassembled WGS sequence"/>
</dbReference>
<protein>
    <submittedName>
        <fullName evidence="4">Transcription factor</fullName>
    </submittedName>
</protein>
<dbReference type="OrthoDB" id="25176at2157"/>
<dbReference type="EMBL" id="BMNM01000012">
    <property type="protein sequence ID" value="GGI84912.1"/>
    <property type="molecule type" value="Genomic_DNA"/>
</dbReference>
<dbReference type="EMBL" id="AP026830">
    <property type="protein sequence ID" value="BDR91279.1"/>
    <property type="molecule type" value="Genomic_DNA"/>
</dbReference>